<evidence type="ECO:0000313" key="3">
    <source>
        <dbReference type="Proteomes" id="UP000236291"/>
    </source>
</evidence>
<feature type="compositionally biased region" description="Acidic residues" evidence="1">
    <location>
        <begin position="56"/>
        <end position="65"/>
    </location>
</feature>
<gene>
    <name evidence="2" type="ORF">L195_g000625</name>
</gene>
<dbReference type="EMBL" id="ASHM01000228">
    <property type="protein sequence ID" value="PNY04209.1"/>
    <property type="molecule type" value="Genomic_DNA"/>
</dbReference>
<accession>A0A2K3NMH2</accession>
<protein>
    <submittedName>
        <fullName evidence="2">Uncharacterized protein</fullName>
    </submittedName>
</protein>
<dbReference type="Proteomes" id="UP000236291">
    <property type="component" value="Unassembled WGS sequence"/>
</dbReference>
<reference evidence="2 3" key="1">
    <citation type="journal article" date="2014" name="Am. J. Bot.">
        <title>Genome assembly and annotation for red clover (Trifolium pratense; Fabaceae).</title>
        <authorList>
            <person name="Istvanek J."/>
            <person name="Jaros M."/>
            <person name="Krenek A."/>
            <person name="Repkova J."/>
        </authorList>
    </citation>
    <scope>NUCLEOTIDE SEQUENCE [LARGE SCALE GENOMIC DNA]</scope>
    <source>
        <strain evidence="3">cv. Tatra</strain>
        <tissue evidence="2">Young leaves</tissue>
    </source>
</reference>
<organism evidence="2 3">
    <name type="scientific">Trifolium pratense</name>
    <name type="common">Red clover</name>
    <dbReference type="NCBI Taxonomy" id="57577"/>
    <lineage>
        <taxon>Eukaryota</taxon>
        <taxon>Viridiplantae</taxon>
        <taxon>Streptophyta</taxon>
        <taxon>Embryophyta</taxon>
        <taxon>Tracheophyta</taxon>
        <taxon>Spermatophyta</taxon>
        <taxon>Magnoliopsida</taxon>
        <taxon>eudicotyledons</taxon>
        <taxon>Gunneridae</taxon>
        <taxon>Pentapetalae</taxon>
        <taxon>rosids</taxon>
        <taxon>fabids</taxon>
        <taxon>Fabales</taxon>
        <taxon>Fabaceae</taxon>
        <taxon>Papilionoideae</taxon>
        <taxon>50 kb inversion clade</taxon>
        <taxon>NPAAA clade</taxon>
        <taxon>Hologalegina</taxon>
        <taxon>IRL clade</taxon>
        <taxon>Trifolieae</taxon>
        <taxon>Trifolium</taxon>
    </lineage>
</organism>
<feature type="compositionally biased region" description="Acidic residues" evidence="1">
    <location>
        <begin position="73"/>
        <end position="86"/>
    </location>
</feature>
<evidence type="ECO:0000313" key="2">
    <source>
        <dbReference type="EMBL" id="PNY04209.1"/>
    </source>
</evidence>
<reference evidence="2 3" key="2">
    <citation type="journal article" date="2017" name="Front. Plant Sci.">
        <title>Gene Classification and Mining of Molecular Markers Useful in Red Clover (Trifolium pratense) Breeding.</title>
        <authorList>
            <person name="Istvanek J."/>
            <person name="Dluhosova J."/>
            <person name="Dluhos P."/>
            <person name="Patkova L."/>
            <person name="Nedelnik J."/>
            <person name="Repkova J."/>
        </authorList>
    </citation>
    <scope>NUCLEOTIDE SEQUENCE [LARGE SCALE GENOMIC DNA]</scope>
    <source>
        <strain evidence="3">cv. Tatra</strain>
        <tissue evidence="2">Young leaves</tissue>
    </source>
</reference>
<sequence length="240" mass="27278">MGKRGGKSYQKKDVKDATTTSRRDRHVFTAEDMDDDIDAFHKQRDIVPLDINADSGESDEDDEIPIFESKDIDNEETDEDEEEDDDGKSFMSKLIRQKKFLDTELGGDEDVSQDDDDEDDGGLKSTTGGRKYKHGAENLNFEQQASDDEDAKEEEKIALQMQRKKTTFFTEEEFELAGISEDKHAKDKGNREIKSLDSNATFKVEDLSALSKEEQMNVLYRKKGENGGNLALVILNWKTD</sequence>
<dbReference type="AlphaFoldDB" id="A0A2K3NMH2"/>
<dbReference type="STRING" id="57577.A0A2K3NMH2"/>
<dbReference type="ExpressionAtlas" id="A0A2K3NMH2">
    <property type="expression patterns" value="baseline"/>
</dbReference>
<proteinExistence type="predicted"/>
<name>A0A2K3NMH2_TRIPR</name>
<feature type="compositionally biased region" description="Acidic residues" evidence="1">
    <location>
        <begin position="105"/>
        <end position="120"/>
    </location>
</feature>
<evidence type="ECO:0000256" key="1">
    <source>
        <dbReference type="SAM" id="MobiDB-lite"/>
    </source>
</evidence>
<comment type="caution">
    <text evidence="2">The sequence shown here is derived from an EMBL/GenBank/DDBJ whole genome shotgun (WGS) entry which is preliminary data.</text>
</comment>
<feature type="region of interest" description="Disordered" evidence="1">
    <location>
        <begin position="1"/>
        <end position="152"/>
    </location>
</feature>
<feature type="compositionally biased region" description="Basic and acidic residues" evidence="1">
    <location>
        <begin position="38"/>
        <end position="47"/>
    </location>
</feature>